<proteinExistence type="predicted"/>
<dbReference type="Proteomes" id="UP001055911">
    <property type="component" value="Plasmid p1unnamed"/>
</dbReference>
<accession>A0A9Q8ZVA3</accession>
<evidence type="ECO:0000313" key="3">
    <source>
        <dbReference type="Proteomes" id="UP001055911"/>
    </source>
</evidence>
<evidence type="ECO:0000313" key="2">
    <source>
        <dbReference type="EMBL" id="USS89973.1"/>
    </source>
</evidence>
<gene>
    <name evidence="2" type="ORF">M3M40_07235</name>
</gene>
<evidence type="ECO:0000256" key="1">
    <source>
        <dbReference type="SAM" id="MobiDB-lite"/>
    </source>
</evidence>
<keyword evidence="3" id="KW-1185">Reference proteome</keyword>
<feature type="region of interest" description="Disordered" evidence="1">
    <location>
        <begin position="833"/>
        <end position="854"/>
    </location>
</feature>
<protein>
    <submittedName>
        <fullName evidence="2">Uncharacterized protein</fullName>
    </submittedName>
</protein>
<sequence>MVEIIDPHLWKETIKHAFELEKDDPEHKSKILDPNSKGTFARLIHYNMGLALLKNGFEDDKQINVKSIFEDKPRKYPENIMDFRNAADINDFQYLQNILYISINSIPNVEKINVNDVTQNLMMKAAFNLYEEEQNIVKKHHEIFNKEIYSNPRGYGLLGIEKMTLEQSLDIHQRVDTSTLSGSDKDKVCRKDVLGKNSQLLWGISEHYQRDIERKIYMRTNLEFKLKEMAKEEKMSFKNYFKTTESFQAAYSKYEADELIRNNPEELAKQVKYYYDSATPMEKDDDRGNQDAIDEAIKEAVNSYEYDQAQNYELEKGVDVDINDLPESLSNQVDKYEERLHSENDILSNNHGDKTMQNRKLNKGEESGIDYLLSKSEITKDEFYSGINFLEEQNSLSKNPVSFKDISDNLAKEEGLQYNNGNLFVSKSSFTFNDVPYTVNDTAGPLREFTNSDYAKLLKSMDWELKYVRSNKGIDKDINLSATDNLKLEERLKHSKDVVTPKINKLKDDNEPEFSKFLKNRGIWLDNESGIYMVNANDLERKESIFWIGHPEVDGADLNTEKRPMPLGNAEYNSLFKDWDKKIKNGDVEVNKEKSHFDSLGRTAERESVDYNISSKLNKTVSSSFRKAFENNSNFEKLIQDHGELFNNFDVKNVLAISAQVDYRTKNNPKLGGTTVDVDNRKGWVEKNLYPKKSDAIGDIVVNGRIEKFYTSDSFKNYGPDHKDKSKYASFKNAESKVDYGVSNSVRQKAYDNGISKSLSSEEDSLVKAATRYVVGKELHLDNQEPFKIPSGTDVKNINPTEQMKVFNQIHSHAKRAVGIAKVDIFNLKKPLAKGKNKEISKNPNNKKQPVHKR</sequence>
<dbReference type="RefSeq" id="WP_252767519.1">
    <property type="nucleotide sequence ID" value="NZ_CP097120.1"/>
</dbReference>
<dbReference type="EMBL" id="CP097120">
    <property type="protein sequence ID" value="USS89973.1"/>
    <property type="molecule type" value="Genomic_DNA"/>
</dbReference>
<organism evidence="2 3">
    <name type="scientific">Fructilactobacillus cliffordii</name>
    <dbReference type="NCBI Taxonomy" id="2940299"/>
    <lineage>
        <taxon>Bacteria</taxon>
        <taxon>Bacillati</taxon>
        <taxon>Bacillota</taxon>
        <taxon>Bacilli</taxon>
        <taxon>Lactobacillales</taxon>
        <taxon>Lactobacillaceae</taxon>
        <taxon>Fructilactobacillus</taxon>
    </lineage>
</organism>
<name>A0A9Q8ZVA3_9LACO</name>
<dbReference type="AlphaFoldDB" id="A0A9Q8ZVA3"/>
<reference evidence="2" key="1">
    <citation type="submission" date="2022-05" db="EMBL/GenBank/DDBJ databases">
        <authorList>
            <person name="Oliphant S.A."/>
            <person name="Watson-Haigh N.S."/>
            <person name="Sumby K.M."/>
            <person name="Gardner J.M."/>
            <person name="Jiranek V."/>
        </authorList>
    </citation>
    <scope>NUCLEOTIDE SEQUENCE</scope>
    <source>
        <strain evidence="2">KI4_B1</strain>
        <plasmid evidence="2">p1unnamed</plasmid>
    </source>
</reference>
<keyword evidence="2" id="KW-0614">Plasmid</keyword>
<geneLocation type="plasmid" evidence="2 3">
    <name>p1unnamed</name>
</geneLocation>